<dbReference type="EMBL" id="SJPI01000004">
    <property type="protein sequence ID" value="TWT48082.1"/>
    <property type="molecule type" value="Genomic_DNA"/>
</dbReference>
<proteinExistence type="predicted"/>
<organism evidence="1 2">
    <name type="scientific">Rubripirellula amarantea</name>
    <dbReference type="NCBI Taxonomy" id="2527999"/>
    <lineage>
        <taxon>Bacteria</taxon>
        <taxon>Pseudomonadati</taxon>
        <taxon>Planctomycetota</taxon>
        <taxon>Planctomycetia</taxon>
        <taxon>Pirellulales</taxon>
        <taxon>Pirellulaceae</taxon>
        <taxon>Rubripirellula</taxon>
    </lineage>
</organism>
<accession>A0A5C5WEC6</accession>
<dbReference type="Proteomes" id="UP000316598">
    <property type="component" value="Unassembled WGS sequence"/>
</dbReference>
<reference evidence="1 2" key="1">
    <citation type="submission" date="2019-02" db="EMBL/GenBank/DDBJ databases">
        <title>Deep-cultivation of Planctomycetes and their phenomic and genomic characterization uncovers novel biology.</title>
        <authorList>
            <person name="Wiegand S."/>
            <person name="Jogler M."/>
            <person name="Boedeker C."/>
            <person name="Pinto D."/>
            <person name="Vollmers J."/>
            <person name="Rivas-Marin E."/>
            <person name="Kohn T."/>
            <person name="Peeters S.H."/>
            <person name="Heuer A."/>
            <person name="Rast P."/>
            <person name="Oberbeckmann S."/>
            <person name="Bunk B."/>
            <person name="Jeske O."/>
            <person name="Meyerdierks A."/>
            <person name="Storesund J.E."/>
            <person name="Kallscheuer N."/>
            <person name="Luecker S."/>
            <person name="Lage O.M."/>
            <person name="Pohl T."/>
            <person name="Merkel B.J."/>
            <person name="Hornburger P."/>
            <person name="Mueller R.-W."/>
            <person name="Bruemmer F."/>
            <person name="Labrenz M."/>
            <person name="Spormann A.M."/>
            <person name="Op Den Camp H."/>
            <person name="Overmann J."/>
            <person name="Amann R."/>
            <person name="Jetten M.S.M."/>
            <person name="Mascher T."/>
            <person name="Medema M.H."/>
            <person name="Devos D.P."/>
            <person name="Kaster A.-K."/>
            <person name="Ovreas L."/>
            <person name="Rohde M."/>
            <person name="Galperin M.Y."/>
            <person name="Jogler C."/>
        </authorList>
    </citation>
    <scope>NUCLEOTIDE SEQUENCE [LARGE SCALE GENOMIC DNA]</scope>
    <source>
        <strain evidence="1 2">Pla22</strain>
    </source>
</reference>
<evidence type="ECO:0000313" key="1">
    <source>
        <dbReference type="EMBL" id="TWT48082.1"/>
    </source>
</evidence>
<name>A0A5C5WEC6_9BACT</name>
<gene>
    <name evidence="1" type="ORF">Pla22_50820</name>
</gene>
<protein>
    <submittedName>
        <fullName evidence="1">Uncharacterized protein</fullName>
    </submittedName>
</protein>
<evidence type="ECO:0000313" key="2">
    <source>
        <dbReference type="Proteomes" id="UP000316598"/>
    </source>
</evidence>
<sequence>MRAIPWDEKLVIALFNAPRGEPFPYLRPPMGTFGIAQAFLAPDARSLDTMTTQNLTDGMIEHDFFRCALDEAHSRGRITVGRKTATVQVQDTSIDGFTVLISKKEAGKLKVGQSWILEHDGTRFEVNAQWFFNAPDGTVQVGLRRLRDLTPPPKLQCASLWGRLGGGVSQSATSAAGFGGFVMVLFCAMALPGLGEQLGTAARIQGAVRWLFFEASSVFTS</sequence>
<keyword evidence="2" id="KW-1185">Reference proteome</keyword>
<comment type="caution">
    <text evidence="1">The sequence shown here is derived from an EMBL/GenBank/DDBJ whole genome shotgun (WGS) entry which is preliminary data.</text>
</comment>
<dbReference type="AlphaFoldDB" id="A0A5C5WEC6"/>